<dbReference type="Proteomes" id="UP000422837">
    <property type="component" value="Chromosome"/>
</dbReference>
<dbReference type="AlphaFoldDB" id="A0ABD6YZL8"/>
<dbReference type="RefSeq" id="WP_154694370.1">
    <property type="nucleotide sequence ID" value="NZ_CP046123.1"/>
</dbReference>
<gene>
    <name evidence="1" type="ORF">GFU50_06600</name>
</gene>
<accession>A0ABD6YZL8</accession>
<evidence type="ECO:0000313" key="1">
    <source>
        <dbReference type="EMBL" id="QGN29187.1"/>
    </source>
</evidence>
<proteinExistence type="predicted"/>
<organism evidence="1 2">
    <name type="scientific">Enterococcus casseliflavus</name>
    <name type="common">Enterococcus flavescens</name>
    <dbReference type="NCBI Taxonomy" id="37734"/>
    <lineage>
        <taxon>Bacteria</taxon>
        <taxon>Bacillati</taxon>
        <taxon>Bacillota</taxon>
        <taxon>Bacilli</taxon>
        <taxon>Lactobacillales</taxon>
        <taxon>Enterococcaceae</taxon>
        <taxon>Enterococcus</taxon>
    </lineage>
</organism>
<reference evidence="1 2" key="1">
    <citation type="submission" date="2019-11" db="EMBL/GenBank/DDBJ databases">
        <title>Detection and genome characteristic of a blood enterococcus casselifavus isolate from Zhengzhou,china.</title>
        <authorList>
            <person name="Wen P."/>
        </authorList>
    </citation>
    <scope>NUCLEOTIDE SEQUENCE [LARGE SCALE GENOMIC DNA]</scope>
    <source>
        <strain evidence="1 2">EC291</strain>
    </source>
</reference>
<evidence type="ECO:0000313" key="2">
    <source>
        <dbReference type="Proteomes" id="UP000422837"/>
    </source>
</evidence>
<dbReference type="EMBL" id="CP046123">
    <property type="protein sequence ID" value="QGN29187.1"/>
    <property type="molecule type" value="Genomic_DNA"/>
</dbReference>
<evidence type="ECO:0008006" key="3">
    <source>
        <dbReference type="Google" id="ProtNLM"/>
    </source>
</evidence>
<protein>
    <recommendedName>
        <fullName evidence="3">Prophage protein</fullName>
    </recommendedName>
</protein>
<name>A0ABD6YZL8_ENTCA</name>
<sequence length="82" mass="9297">MTLDVKKAISITGDSKINGQRVIYFSATVTTDSAGNTNINQQIENQTLYRQNREECRKDVEDFQGKVWAVEDDLLSEVEEQA</sequence>